<dbReference type="KEGG" id="bcoh:BC6307_04455"/>
<evidence type="ECO:0008006" key="3">
    <source>
        <dbReference type="Google" id="ProtNLM"/>
    </source>
</evidence>
<dbReference type="STRING" id="1314751.GCA_001591425_02534"/>
<accession>A0A223KM96</accession>
<dbReference type="AlphaFoldDB" id="A0A223KM96"/>
<dbReference type="InterPro" id="IPR036291">
    <property type="entry name" value="NAD(P)-bd_dom_sf"/>
</dbReference>
<evidence type="ECO:0000313" key="1">
    <source>
        <dbReference type="EMBL" id="AST90582.1"/>
    </source>
</evidence>
<protein>
    <recommendedName>
        <fullName evidence="3">NAD-dependent epimerase/dehydratase domain-containing protein</fullName>
    </recommendedName>
</protein>
<organism evidence="1 2">
    <name type="scientific">Sutcliffiella cohnii</name>
    <dbReference type="NCBI Taxonomy" id="33932"/>
    <lineage>
        <taxon>Bacteria</taxon>
        <taxon>Bacillati</taxon>
        <taxon>Bacillota</taxon>
        <taxon>Bacilli</taxon>
        <taxon>Bacillales</taxon>
        <taxon>Bacillaceae</taxon>
        <taxon>Sutcliffiella</taxon>
    </lineage>
</organism>
<reference evidence="1 2" key="1">
    <citation type="submission" date="2016-12" db="EMBL/GenBank/DDBJ databases">
        <title>The whole genome sequencing and assembly of Bacillus cohnii DSM 6307T strain.</title>
        <authorList>
            <person name="Lee Y.-J."/>
            <person name="Yi H."/>
            <person name="Bahn Y.-S."/>
            <person name="Kim J.F."/>
            <person name="Lee D.-W."/>
        </authorList>
    </citation>
    <scope>NUCLEOTIDE SEQUENCE [LARGE SCALE GENOMIC DNA]</scope>
    <source>
        <strain evidence="1 2">DSM 6307</strain>
    </source>
</reference>
<gene>
    <name evidence="1" type="ORF">BC6307_04455</name>
</gene>
<dbReference type="Proteomes" id="UP000215224">
    <property type="component" value="Chromosome"/>
</dbReference>
<proteinExistence type="predicted"/>
<keyword evidence="2" id="KW-1185">Reference proteome</keyword>
<dbReference type="Gene3D" id="3.40.50.720">
    <property type="entry name" value="NAD(P)-binding Rossmann-like Domain"/>
    <property type="match status" value="1"/>
</dbReference>
<name>A0A223KM96_9BACI</name>
<dbReference type="RefSeq" id="WP_066416673.1">
    <property type="nucleotide sequence ID" value="NZ_CP018866.1"/>
</dbReference>
<sequence length="257" mass="30049">MSSAIVVGATSFIGFQLCQTLISKEFDVLAVDPIIKRTESEEEKLMEIGRNAFFQYALMQDLQSNVDKEEYDVLFICAEKEWTEEEVEQINQLSNCVQKVIVTCSALQHNNRNLTNSNDKYITVITPELFGPWDSESSPIQQAIFQRIERNDEQQQELQIKRKDYLYIENLCEALVALWEEKVTETTLFATNPEKNSWEIISKELNIPVKEVDVWINENDKIIWDFISYKPTITVEEGLHLQKRFVMIKLRSKRIIE</sequence>
<dbReference type="EMBL" id="CP018866">
    <property type="protein sequence ID" value="AST90582.1"/>
    <property type="molecule type" value="Genomic_DNA"/>
</dbReference>
<dbReference type="SUPFAM" id="SSF51735">
    <property type="entry name" value="NAD(P)-binding Rossmann-fold domains"/>
    <property type="match status" value="1"/>
</dbReference>
<evidence type="ECO:0000313" key="2">
    <source>
        <dbReference type="Proteomes" id="UP000215224"/>
    </source>
</evidence>